<reference evidence="1 2" key="2">
    <citation type="submission" date="2020-08" db="EMBL/GenBank/DDBJ databases">
        <title>Stappia taiwanensis sp. nov., isolated from a coastal thermal spring.</title>
        <authorList>
            <person name="Kampfer P."/>
        </authorList>
    </citation>
    <scope>NUCLEOTIDE SEQUENCE [LARGE SCALE GENOMIC DNA]</scope>
    <source>
        <strain evidence="1 2">DSM 23284</strain>
    </source>
</reference>
<keyword evidence="2" id="KW-1185">Reference proteome</keyword>
<protein>
    <recommendedName>
        <fullName evidence="3">Glycosyl transferase family 2</fullName>
    </recommendedName>
</protein>
<evidence type="ECO:0000313" key="1">
    <source>
        <dbReference type="EMBL" id="MBA4610770.1"/>
    </source>
</evidence>
<dbReference type="InterPro" id="IPR029044">
    <property type="entry name" value="Nucleotide-diphossugar_trans"/>
</dbReference>
<evidence type="ECO:0000313" key="2">
    <source>
        <dbReference type="Proteomes" id="UP000559404"/>
    </source>
</evidence>
<evidence type="ECO:0008006" key="3">
    <source>
        <dbReference type="Google" id="ProtNLM"/>
    </source>
</evidence>
<dbReference type="SUPFAM" id="SSF53448">
    <property type="entry name" value="Nucleotide-diphospho-sugar transferases"/>
    <property type="match status" value="1"/>
</dbReference>
<reference evidence="1 2" key="1">
    <citation type="submission" date="2020-07" db="EMBL/GenBank/DDBJ databases">
        <authorList>
            <person name="Li M."/>
        </authorList>
    </citation>
    <scope>NUCLEOTIDE SEQUENCE [LARGE SCALE GENOMIC DNA]</scope>
    <source>
        <strain evidence="1 2">DSM 23284</strain>
    </source>
</reference>
<sequence length="331" mass="36086">MSFVLPLALAAIGGGIATAISVHDFFEGETLIADLRRARRLSRLDLTELDRKVAAAPVRSPAIVSLTTIPSRIGHIAMTLKSLMDQSLPPAEIRINVPDHSRRENCGYEIPAELEGLATVRIVRCEDVGPATKLFPTLTAVEPDAPIIVVDDDRIYPPGFIAGLTAAAEEDPDAAPALSGWVVPEDLTDRPTTIRTNLYMLPPAPIRARRLRQRREIDILQGFSGYLVRPRFFPQMAAMLSHDGAPEAAFFVDDVWISGHCAAPKYVIPAARAGFQLWSHRALYRASSLGLINRGEGGDEGRNNTIVIRHMAECWRVGGPARRAPQGPQDG</sequence>
<proteinExistence type="predicted"/>
<organism evidence="1 2">
    <name type="scientific">Stappia taiwanensis</name>
    <dbReference type="NCBI Taxonomy" id="992267"/>
    <lineage>
        <taxon>Bacteria</taxon>
        <taxon>Pseudomonadati</taxon>
        <taxon>Pseudomonadota</taxon>
        <taxon>Alphaproteobacteria</taxon>
        <taxon>Hyphomicrobiales</taxon>
        <taxon>Stappiaceae</taxon>
        <taxon>Stappia</taxon>
    </lineage>
</organism>
<dbReference type="AlphaFoldDB" id="A0A838XV95"/>
<dbReference type="RefSeq" id="WP_181758975.1">
    <property type="nucleotide sequence ID" value="NZ_BMCR01000004.1"/>
</dbReference>
<gene>
    <name evidence="1" type="ORF">H1W37_03845</name>
</gene>
<dbReference type="Proteomes" id="UP000559404">
    <property type="component" value="Unassembled WGS sequence"/>
</dbReference>
<dbReference type="EMBL" id="JACEON010000003">
    <property type="protein sequence ID" value="MBA4610770.1"/>
    <property type="molecule type" value="Genomic_DNA"/>
</dbReference>
<accession>A0A838XV95</accession>
<name>A0A838XV95_9HYPH</name>
<comment type="caution">
    <text evidence="1">The sequence shown here is derived from an EMBL/GenBank/DDBJ whole genome shotgun (WGS) entry which is preliminary data.</text>
</comment>